<evidence type="ECO:0000256" key="9">
    <source>
        <dbReference type="SAM" id="Phobius"/>
    </source>
</evidence>
<keyword evidence="6" id="KW-0560">Oxidoreductase</keyword>
<dbReference type="Gene3D" id="1.20.1250.20">
    <property type="entry name" value="MFS general substrate transporter like domains"/>
    <property type="match status" value="1"/>
</dbReference>
<gene>
    <name evidence="11" type="ORF">IFM46972_10207</name>
</gene>
<feature type="transmembrane region" description="Helical" evidence="9">
    <location>
        <begin position="165"/>
        <end position="183"/>
    </location>
</feature>
<dbReference type="InterPro" id="IPR036259">
    <property type="entry name" value="MFS_trans_sf"/>
</dbReference>
<comment type="caution">
    <text evidence="11">The sequence shown here is derived from an EMBL/GenBank/DDBJ whole genome shotgun (WGS) entry which is preliminary data.</text>
</comment>
<evidence type="ECO:0000256" key="1">
    <source>
        <dbReference type="ARBA" id="ARBA00001954"/>
    </source>
</evidence>
<dbReference type="GO" id="GO:0022857">
    <property type="term" value="F:transmembrane transporter activity"/>
    <property type="evidence" value="ECO:0007669"/>
    <property type="project" value="InterPro"/>
</dbReference>
<keyword evidence="9" id="KW-0472">Membrane</keyword>
<sequence length="931" mass="105361">MAGPISDSDKQITKDGITINVADPQEQSHAKPFLSIFTRRKQADLDATATAKSVFDDPVLAKYYLPHPQYENLHRFDPDFRWTHREEVAVRRKTDVKIFLWILVMFFGLNLDRGNLGNASADNLLPDLRINTNDYNNAQNMYRVGFLIAEIPSQMIGKRLGPDRWIPVQIILWSLASGGQFFIHDRAGFFACRFFLGFFMGGFIPDAILYLSYFYKKTEMPLRLAFFWFVDSISGVIASFIAYGVLHMRGVAGRAGWRWLFLIEALISLVIGILSFLFLVPGPTQTATRWNPKGYFTEHEEKIIVNRVLRDDPSKGDMHNRQALSIGMLWRSLKDYDLWPIYIIGILFEIPTSPSKSYLSLSLRAIGFSTFQTTLLSIPVTVFASLNLLLVTELTERFHQIAAIGILTQLWSLPLLIILYTSASTLSHWGLYAVTFVLLGWPSPHAAHVGWCSRLSNAVRTRTVSAALYNITIQLSGIASSNIYREDDKPYYRRGNSQLIAINVATIVAYVLAKAYYVARNQWKRQRWEAMSESQKAEYLETTTDEGNKSIPPELPAKMTANDVQLPAKPANLPHPDYHTPRGVSPLETVRAAGLEYPNYTPFKLPNLTPHPFTDRGQHADPSKSRLLSVATEVIHLTPDIGTEIAGLQLSALTPAQKDDLALLVAERGVVFFRDQEMDVHEQIAFAAYFGELHIHQMAGIIPDLPWVHPIYKDHTAVNGRSHQIWHSDVSYELQPPGLTMLRMDTLPAAGPGGSVAGGDTIWASGYALYESLSPKLRAFLETLEAKHSGLEQAEKALKTNGCLRRDPIETIHPVVRTHPVTKWKTLYVNENFTKEIVGIERRVGDALLDTLYRTIAEAYEYQVRWKWTPNAVAIWDNRVTFHTGIFDYFPHLRHGLRVAPQAEKPYLDVESKTRKEDMESRNAFTTESRV</sequence>
<dbReference type="InterPro" id="IPR051323">
    <property type="entry name" value="AtsK-like"/>
</dbReference>
<dbReference type="GO" id="GO:0005737">
    <property type="term" value="C:cytoplasm"/>
    <property type="evidence" value="ECO:0007669"/>
    <property type="project" value="TreeGrafter"/>
</dbReference>
<protein>
    <submittedName>
        <fullName evidence="11">Putative MFS transporter</fullName>
    </submittedName>
</protein>
<feature type="transmembrane region" description="Helical" evidence="9">
    <location>
        <begin position="401"/>
        <end position="423"/>
    </location>
</feature>
<dbReference type="Pfam" id="PF02668">
    <property type="entry name" value="TauD"/>
    <property type="match status" value="1"/>
</dbReference>
<evidence type="ECO:0000256" key="8">
    <source>
        <dbReference type="SAM" id="MobiDB-lite"/>
    </source>
</evidence>
<evidence type="ECO:0000256" key="3">
    <source>
        <dbReference type="ARBA" id="ARBA00005896"/>
    </source>
</evidence>
<evidence type="ECO:0000313" key="12">
    <source>
        <dbReference type="Proteomes" id="UP000465221"/>
    </source>
</evidence>
<dbReference type="InterPro" id="IPR011701">
    <property type="entry name" value="MFS"/>
</dbReference>
<feature type="transmembrane region" description="Helical" evidence="9">
    <location>
        <begin position="499"/>
        <end position="519"/>
    </location>
</feature>
<evidence type="ECO:0000313" key="11">
    <source>
        <dbReference type="EMBL" id="GFF55187.1"/>
    </source>
</evidence>
<keyword evidence="4" id="KW-0479">Metal-binding</keyword>
<evidence type="ECO:0000256" key="6">
    <source>
        <dbReference type="ARBA" id="ARBA00023002"/>
    </source>
</evidence>
<dbReference type="InterPro" id="IPR042098">
    <property type="entry name" value="TauD-like_sf"/>
</dbReference>
<dbReference type="EMBL" id="BLKC01000121">
    <property type="protein sequence ID" value="GFF55187.1"/>
    <property type="molecule type" value="Genomic_DNA"/>
</dbReference>
<keyword evidence="9" id="KW-1133">Transmembrane helix</keyword>
<feature type="region of interest" description="Disordered" evidence="8">
    <location>
        <begin position="911"/>
        <end position="931"/>
    </location>
</feature>
<dbReference type="AlphaFoldDB" id="A0A8H3SBG6"/>
<feature type="domain" description="Major facilitator superfamily (MFS) profile" evidence="10">
    <location>
        <begin position="98"/>
        <end position="521"/>
    </location>
</feature>
<accession>A0A8H3SBG6</accession>
<keyword evidence="5" id="KW-0223">Dioxygenase</keyword>
<proteinExistence type="inferred from homology"/>
<dbReference type="SUPFAM" id="SSF103473">
    <property type="entry name" value="MFS general substrate transporter"/>
    <property type="match status" value="1"/>
</dbReference>
<dbReference type="InterPro" id="IPR003819">
    <property type="entry name" value="TauD/TfdA-like"/>
</dbReference>
<dbReference type="Pfam" id="PF07690">
    <property type="entry name" value="MFS_1"/>
    <property type="match status" value="1"/>
</dbReference>
<dbReference type="GO" id="GO:0016020">
    <property type="term" value="C:membrane"/>
    <property type="evidence" value="ECO:0007669"/>
    <property type="project" value="UniProtKB-SubCell"/>
</dbReference>
<feature type="transmembrane region" description="Helical" evidence="9">
    <location>
        <begin position="429"/>
        <end position="451"/>
    </location>
</feature>
<evidence type="ECO:0000256" key="5">
    <source>
        <dbReference type="ARBA" id="ARBA00022964"/>
    </source>
</evidence>
<evidence type="ECO:0000256" key="7">
    <source>
        <dbReference type="ARBA" id="ARBA00023004"/>
    </source>
</evidence>
<comment type="similarity">
    <text evidence="3">Belongs to the TfdA dioxygenase family.</text>
</comment>
<feature type="transmembrane region" description="Helical" evidence="9">
    <location>
        <begin position="225"/>
        <end position="246"/>
    </location>
</feature>
<feature type="compositionally biased region" description="Basic and acidic residues" evidence="8">
    <location>
        <begin position="911"/>
        <end position="921"/>
    </location>
</feature>
<dbReference type="Proteomes" id="UP000465221">
    <property type="component" value="Unassembled WGS sequence"/>
</dbReference>
<dbReference type="InterPro" id="IPR020846">
    <property type="entry name" value="MFS_dom"/>
</dbReference>
<dbReference type="FunFam" id="3.60.130.10:FF:000007">
    <property type="entry name" value="Alpha-ketoglutarate-dependent taurine dioxygenase"/>
    <property type="match status" value="1"/>
</dbReference>
<keyword evidence="7" id="KW-0408">Iron</keyword>
<feature type="transmembrane region" description="Helical" evidence="9">
    <location>
        <begin position="365"/>
        <end position="389"/>
    </location>
</feature>
<evidence type="ECO:0000256" key="4">
    <source>
        <dbReference type="ARBA" id="ARBA00022723"/>
    </source>
</evidence>
<organism evidence="11 12">
    <name type="scientific">Aspergillus udagawae</name>
    <dbReference type="NCBI Taxonomy" id="91492"/>
    <lineage>
        <taxon>Eukaryota</taxon>
        <taxon>Fungi</taxon>
        <taxon>Dikarya</taxon>
        <taxon>Ascomycota</taxon>
        <taxon>Pezizomycotina</taxon>
        <taxon>Eurotiomycetes</taxon>
        <taxon>Eurotiomycetidae</taxon>
        <taxon>Eurotiales</taxon>
        <taxon>Aspergillaceae</taxon>
        <taxon>Aspergillus</taxon>
        <taxon>Aspergillus subgen. Fumigati</taxon>
    </lineage>
</organism>
<comment type="cofactor">
    <cofactor evidence="1">
        <name>Fe(2+)</name>
        <dbReference type="ChEBI" id="CHEBI:29033"/>
    </cofactor>
</comment>
<dbReference type="PROSITE" id="PS50850">
    <property type="entry name" value="MFS"/>
    <property type="match status" value="1"/>
</dbReference>
<evidence type="ECO:0000256" key="2">
    <source>
        <dbReference type="ARBA" id="ARBA00004141"/>
    </source>
</evidence>
<dbReference type="GO" id="GO:0016706">
    <property type="term" value="F:2-oxoglutarate-dependent dioxygenase activity"/>
    <property type="evidence" value="ECO:0007669"/>
    <property type="project" value="TreeGrafter"/>
</dbReference>
<dbReference type="PANTHER" id="PTHR30468">
    <property type="entry name" value="ALPHA-KETOGLUTARATE-DEPENDENT SULFONATE DIOXYGENASE"/>
    <property type="match status" value="1"/>
</dbReference>
<reference evidence="11 12" key="1">
    <citation type="submission" date="2020-01" db="EMBL/GenBank/DDBJ databases">
        <title>Draft genome sequence of Aspergillus udagawae IFM 46972.</title>
        <authorList>
            <person name="Takahashi H."/>
            <person name="Yaguchi T."/>
        </authorList>
    </citation>
    <scope>NUCLEOTIDE SEQUENCE [LARGE SCALE GENOMIC DNA]</scope>
    <source>
        <strain evidence="11 12">IFM 46972</strain>
    </source>
</reference>
<dbReference type="GO" id="GO:0046872">
    <property type="term" value="F:metal ion binding"/>
    <property type="evidence" value="ECO:0007669"/>
    <property type="project" value="UniProtKB-KW"/>
</dbReference>
<dbReference type="PANTHER" id="PTHR30468:SF29">
    <property type="entry name" value="FAMILY TAURINE DIOXYGENASE, PUTATIVE-RELATED"/>
    <property type="match status" value="1"/>
</dbReference>
<name>A0A8H3SBG6_9EURO</name>
<dbReference type="SUPFAM" id="SSF51197">
    <property type="entry name" value="Clavaminate synthase-like"/>
    <property type="match status" value="1"/>
</dbReference>
<feature type="transmembrane region" description="Helical" evidence="9">
    <location>
        <begin position="190"/>
        <end position="213"/>
    </location>
</feature>
<dbReference type="FunFam" id="1.20.1250.20:FF:000106">
    <property type="entry name" value="MFS transporter, putative"/>
    <property type="match status" value="1"/>
</dbReference>
<comment type="subcellular location">
    <subcellularLocation>
        <location evidence="2">Membrane</location>
        <topology evidence="2">Multi-pass membrane protein</topology>
    </subcellularLocation>
</comment>
<evidence type="ECO:0000259" key="10">
    <source>
        <dbReference type="PROSITE" id="PS50850"/>
    </source>
</evidence>
<dbReference type="Gene3D" id="3.60.130.10">
    <property type="entry name" value="Clavaminate synthase-like"/>
    <property type="match status" value="1"/>
</dbReference>
<keyword evidence="9" id="KW-0812">Transmembrane</keyword>
<feature type="transmembrane region" description="Helical" evidence="9">
    <location>
        <begin position="258"/>
        <end position="280"/>
    </location>
</feature>